<dbReference type="GeneID" id="9619937"/>
<feature type="non-terminal residue" evidence="2">
    <location>
        <position position="1"/>
    </location>
</feature>
<accession>D8UD51</accession>
<dbReference type="STRING" id="3068.D8UD51"/>
<dbReference type="InParanoid" id="D8UD51"/>
<gene>
    <name evidence="2" type="ORF">VOLCADRAFT_119433</name>
</gene>
<sequence length="62" mass="6359">DKTGATPLFVAVHCDQANVAFFLAGRGAALEVATKDGETPLSIAGENGPALRQAAQQGMEMD</sequence>
<feature type="region of interest" description="Disordered" evidence="1">
    <location>
        <begin position="40"/>
        <end position="62"/>
    </location>
</feature>
<dbReference type="EMBL" id="GL378383">
    <property type="protein sequence ID" value="EFJ42332.1"/>
    <property type="molecule type" value="Genomic_DNA"/>
</dbReference>
<dbReference type="AlphaFoldDB" id="D8UD51"/>
<proteinExistence type="predicted"/>
<dbReference type="OrthoDB" id="548769at2759"/>
<protein>
    <submittedName>
        <fullName evidence="2">Uncharacterized protein</fullName>
    </submittedName>
</protein>
<reference evidence="2 3" key="1">
    <citation type="journal article" date="2010" name="Science">
        <title>Genomic analysis of organismal complexity in the multicellular green alga Volvox carteri.</title>
        <authorList>
            <person name="Prochnik S.E."/>
            <person name="Umen J."/>
            <person name="Nedelcu A.M."/>
            <person name="Hallmann A."/>
            <person name="Miller S.M."/>
            <person name="Nishii I."/>
            <person name="Ferris P."/>
            <person name="Kuo A."/>
            <person name="Mitros T."/>
            <person name="Fritz-Laylin L.K."/>
            <person name="Hellsten U."/>
            <person name="Chapman J."/>
            <person name="Simakov O."/>
            <person name="Rensing S.A."/>
            <person name="Terry A."/>
            <person name="Pangilinan J."/>
            <person name="Kapitonov V."/>
            <person name="Jurka J."/>
            <person name="Salamov A."/>
            <person name="Shapiro H."/>
            <person name="Schmutz J."/>
            <person name="Grimwood J."/>
            <person name="Lindquist E."/>
            <person name="Lucas S."/>
            <person name="Grigoriev I.V."/>
            <person name="Schmitt R."/>
            <person name="Kirk D."/>
            <person name="Rokhsar D.S."/>
        </authorList>
    </citation>
    <scope>NUCLEOTIDE SEQUENCE [LARGE SCALE GENOMIC DNA]</scope>
    <source>
        <strain evidence="3">f. Nagariensis / Eve</strain>
    </source>
</reference>
<evidence type="ECO:0000313" key="2">
    <source>
        <dbReference type="EMBL" id="EFJ42332.1"/>
    </source>
</evidence>
<dbReference type="RefSeq" id="XP_002956565.1">
    <property type="nucleotide sequence ID" value="XM_002956519.1"/>
</dbReference>
<keyword evidence="3" id="KW-1185">Reference proteome</keyword>
<dbReference type="Proteomes" id="UP000001058">
    <property type="component" value="Unassembled WGS sequence"/>
</dbReference>
<evidence type="ECO:0000256" key="1">
    <source>
        <dbReference type="SAM" id="MobiDB-lite"/>
    </source>
</evidence>
<name>D8UD51_VOLCA</name>
<evidence type="ECO:0000313" key="3">
    <source>
        <dbReference type="Proteomes" id="UP000001058"/>
    </source>
</evidence>
<dbReference type="InterPro" id="IPR036770">
    <property type="entry name" value="Ankyrin_rpt-contain_sf"/>
</dbReference>
<dbReference type="KEGG" id="vcn:VOLCADRAFT_119433"/>
<organism evidence="3">
    <name type="scientific">Volvox carteri f. nagariensis</name>
    <dbReference type="NCBI Taxonomy" id="3068"/>
    <lineage>
        <taxon>Eukaryota</taxon>
        <taxon>Viridiplantae</taxon>
        <taxon>Chlorophyta</taxon>
        <taxon>core chlorophytes</taxon>
        <taxon>Chlorophyceae</taxon>
        <taxon>CS clade</taxon>
        <taxon>Chlamydomonadales</taxon>
        <taxon>Volvocaceae</taxon>
        <taxon>Volvox</taxon>
    </lineage>
</organism>
<dbReference type="SUPFAM" id="SSF48403">
    <property type="entry name" value="Ankyrin repeat"/>
    <property type="match status" value="1"/>
</dbReference>
<dbReference type="Gene3D" id="1.25.40.20">
    <property type="entry name" value="Ankyrin repeat-containing domain"/>
    <property type="match status" value="1"/>
</dbReference>